<gene>
    <name evidence="3" type="ORF">B0T22DRAFT_139941</name>
</gene>
<accession>A0AAE0X8M3</accession>
<feature type="compositionally biased region" description="Low complexity" evidence="1">
    <location>
        <begin position="200"/>
        <end position="218"/>
    </location>
</feature>
<feature type="region of interest" description="Disordered" evidence="1">
    <location>
        <begin position="431"/>
        <end position="475"/>
    </location>
</feature>
<evidence type="ECO:0000313" key="3">
    <source>
        <dbReference type="EMBL" id="KAK3687832.1"/>
    </source>
</evidence>
<keyword evidence="2" id="KW-1133">Transmembrane helix</keyword>
<feature type="region of interest" description="Disordered" evidence="1">
    <location>
        <begin position="405"/>
        <end position="424"/>
    </location>
</feature>
<dbReference type="AlphaFoldDB" id="A0AAE0X8M3"/>
<dbReference type="Proteomes" id="UP001270362">
    <property type="component" value="Unassembled WGS sequence"/>
</dbReference>
<feature type="transmembrane region" description="Helical" evidence="2">
    <location>
        <begin position="285"/>
        <end position="307"/>
    </location>
</feature>
<evidence type="ECO:0000256" key="1">
    <source>
        <dbReference type="SAM" id="MobiDB-lite"/>
    </source>
</evidence>
<evidence type="ECO:0000256" key="2">
    <source>
        <dbReference type="SAM" id="Phobius"/>
    </source>
</evidence>
<feature type="compositionally biased region" description="Low complexity" evidence="1">
    <location>
        <begin position="247"/>
        <end position="270"/>
    </location>
</feature>
<dbReference type="EMBL" id="JAULSO010000002">
    <property type="protein sequence ID" value="KAK3687832.1"/>
    <property type="molecule type" value="Genomic_DNA"/>
</dbReference>
<feature type="region of interest" description="Disordered" evidence="1">
    <location>
        <begin position="245"/>
        <end position="271"/>
    </location>
</feature>
<protein>
    <submittedName>
        <fullName evidence="3">Uncharacterized protein</fullName>
    </submittedName>
</protein>
<sequence length="475" mass="49763">MTGPVHGGTAPLAALTTVFTPPCPTTWLITSTKILSQYPDFPTTGSPSCDPPSWAENLDSEGFQYYSPAICPKGFAVGPSCLLSTTRTAQGFPAIEPGETAAWCVPSGFTCTTDLSDFRGGVWGFTHQGTKNAAFAATVGPAMQIRWVDADLSMLETHPLIPGRTPAKVKTVVTSTAPVAMQTFTVMSPATPMASPELDTATPSTSTESATSSAAQSSPGPDANPAESSTTVDLSIIAETTQTIGLSPTGTSTSTTDADPSGTSGPIQSIEGGGGSGFISRGTGIILIVLLSVLIAIAVWIVSFVLVRRYKAGKLNGFPPLALVRFGIRRGRVYRRYRDSEGSTPILARHRVVGAELGGREVLSELDSAVLRGTTPNPAELEGRGVGDPSVRWSWVSHVSRFLTGHGRSSAPSTARESFGEKVNDPAVVLARPGALHTRPSSRPATTESSRVSSSIREASRRVSRDTFGFPRAAR</sequence>
<feature type="compositionally biased region" description="Low complexity" evidence="1">
    <location>
        <begin position="445"/>
        <end position="457"/>
    </location>
</feature>
<reference evidence="3" key="1">
    <citation type="journal article" date="2023" name="Mol. Phylogenet. Evol.">
        <title>Genome-scale phylogeny and comparative genomics of the fungal order Sordariales.</title>
        <authorList>
            <person name="Hensen N."/>
            <person name="Bonometti L."/>
            <person name="Westerberg I."/>
            <person name="Brannstrom I.O."/>
            <person name="Guillou S."/>
            <person name="Cros-Aarteil S."/>
            <person name="Calhoun S."/>
            <person name="Haridas S."/>
            <person name="Kuo A."/>
            <person name="Mondo S."/>
            <person name="Pangilinan J."/>
            <person name="Riley R."/>
            <person name="LaButti K."/>
            <person name="Andreopoulos B."/>
            <person name="Lipzen A."/>
            <person name="Chen C."/>
            <person name="Yan M."/>
            <person name="Daum C."/>
            <person name="Ng V."/>
            <person name="Clum A."/>
            <person name="Steindorff A."/>
            <person name="Ohm R.A."/>
            <person name="Martin F."/>
            <person name="Silar P."/>
            <person name="Natvig D.O."/>
            <person name="Lalanne C."/>
            <person name="Gautier V."/>
            <person name="Ament-Velasquez S.L."/>
            <person name="Kruys A."/>
            <person name="Hutchinson M.I."/>
            <person name="Powell A.J."/>
            <person name="Barry K."/>
            <person name="Miller A.N."/>
            <person name="Grigoriev I.V."/>
            <person name="Debuchy R."/>
            <person name="Gladieux P."/>
            <person name="Hiltunen Thoren M."/>
            <person name="Johannesson H."/>
        </authorList>
    </citation>
    <scope>NUCLEOTIDE SEQUENCE</scope>
    <source>
        <strain evidence="3">CBS 314.62</strain>
    </source>
</reference>
<keyword evidence="2" id="KW-0472">Membrane</keyword>
<name>A0AAE0X8M3_9PEZI</name>
<keyword evidence="4" id="KW-1185">Reference proteome</keyword>
<keyword evidence="2" id="KW-0812">Transmembrane</keyword>
<organism evidence="3 4">
    <name type="scientific">Podospora appendiculata</name>
    <dbReference type="NCBI Taxonomy" id="314037"/>
    <lineage>
        <taxon>Eukaryota</taxon>
        <taxon>Fungi</taxon>
        <taxon>Dikarya</taxon>
        <taxon>Ascomycota</taxon>
        <taxon>Pezizomycotina</taxon>
        <taxon>Sordariomycetes</taxon>
        <taxon>Sordariomycetidae</taxon>
        <taxon>Sordariales</taxon>
        <taxon>Podosporaceae</taxon>
        <taxon>Podospora</taxon>
    </lineage>
</organism>
<feature type="region of interest" description="Disordered" evidence="1">
    <location>
        <begin position="190"/>
        <end position="230"/>
    </location>
</feature>
<evidence type="ECO:0000313" key="4">
    <source>
        <dbReference type="Proteomes" id="UP001270362"/>
    </source>
</evidence>
<reference evidence="3" key="2">
    <citation type="submission" date="2023-06" db="EMBL/GenBank/DDBJ databases">
        <authorList>
            <consortium name="Lawrence Berkeley National Laboratory"/>
            <person name="Haridas S."/>
            <person name="Hensen N."/>
            <person name="Bonometti L."/>
            <person name="Westerberg I."/>
            <person name="Brannstrom I.O."/>
            <person name="Guillou S."/>
            <person name="Cros-Aarteil S."/>
            <person name="Calhoun S."/>
            <person name="Kuo A."/>
            <person name="Mondo S."/>
            <person name="Pangilinan J."/>
            <person name="Riley R."/>
            <person name="Labutti K."/>
            <person name="Andreopoulos B."/>
            <person name="Lipzen A."/>
            <person name="Chen C."/>
            <person name="Yanf M."/>
            <person name="Daum C."/>
            <person name="Ng V."/>
            <person name="Clum A."/>
            <person name="Steindorff A."/>
            <person name="Ohm R."/>
            <person name="Martin F."/>
            <person name="Silar P."/>
            <person name="Natvig D."/>
            <person name="Lalanne C."/>
            <person name="Gautier V."/>
            <person name="Ament-Velasquez S.L."/>
            <person name="Kruys A."/>
            <person name="Hutchinson M.I."/>
            <person name="Powell A.J."/>
            <person name="Barry K."/>
            <person name="Miller A.N."/>
            <person name="Grigoriev I.V."/>
            <person name="Debuchy R."/>
            <person name="Gladieux P."/>
            <person name="Thoren M.H."/>
            <person name="Johannesson H."/>
        </authorList>
    </citation>
    <scope>NUCLEOTIDE SEQUENCE</scope>
    <source>
        <strain evidence="3">CBS 314.62</strain>
    </source>
</reference>
<comment type="caution">
    <text evidence="3">The sequence shown here is derived from an EMBL/GenBank/DDBJ whole genome shotgun (WGS) entry which is preliminary data.</text>
</comment>
<proteinExistence type="predicted"/>